<evidence type="ECO:0000256" key="2">
    <source>
        <dbReference type="ARBA" id="ARBA00009784"/>
    </source>
</evidence>
<evidence type="ECO:0000256" key="1">
    <source>
        <dbReference type="ARBA" id="ARBA00004651"/>
    </source>
</evidence>
<feature type="transmembrane region" description="Helical" evidence="7">
    <location>
        <begin position="119"/>
        <end position="139"/>
    </location>
</feature>
<comment type="subcellular location">
    <subcellularLocation>
        <location evidence="1 7">Cell membrane</location>
        <topology evidence="1 7">Multi-pass membrane protein</topology>
    </subcellularLocation>
</comment>
<keyword evidence="6 7" id="KW-0472">Membrane</keyword>
<dbReference type="PANTHER" id="PTHR33508:SF1">
    <property type="entry name" value="UPF0056 MEMBRANE PROTEIN YHCE"/>
    <property type="match status" value="1"/>
</dbReference>
<proteinExistence type="inferred from homology"/>
<dbReference type="GO" id="GO:0005886">
    <property type="term" value="C:plasma membrane"/>
    <property type="evidence" value="ECO:0007669"/>
    <property type="project" value="UniProtKB-SubCell"/>
</dbReference>
<dbReference type="AlphaFoldDB" id="A0A1S1Z2Z6"/>
<dbReference type="Proteomes" id="UP000179797">
    <property type="component" value="Unassembled WGS sequence"/>
</dbReference>
<comment type="caution">
    <text evidence="7">Lacks conserved residue(s) required for the propagation of feature annotation.</text>
</comment>
<keyword evidence="4 7" id="KW-0812">Transmembrane</keyword>
<keyword evidence="5 7" id="KW-1133">Transmembrane helix</keyword>
<accession>A0A1S1Z2Z6</accession>
<keyword evidence="9" id="KW-1185">Reference proteome</keyword>
<protein>
    <recommendedName>
        <fullName evidence="7">UPF0056 membrane protein</fullName>
    </recommendedName>
</protein>
<dbReference type="PANTHER" id="PTHR33508">
    <property type="entry name" value="UPF0056 MEMBRANE PROTEIN YHCE"/>
    <property type="match status" value="1"/>
</dbReference>
<comment type="similarity">
    <text evidence="2 7">Belongs to the UPF0056 (MarC) family.</text>
</comment>
<feature type="transmembrane region" description="Helical" evidence="7">
    <location>
        <begin position="45"/>
        <end position="69"/>
    </location>
</feature>
<dbReference type="OrthoDB" id="21094at2"/>
<keyword evidence="3" id="KW-1003">Cell membrane</keyword>
<dbReference type="Pfam" id="PF01914">
    <property type="entry name" value="MarC"/>
    <property type="match status" value="1"/>
</dbReference>
<reference evidence="8 9" key="1">
    <citation type="journal article" date="2012" name="Int. J. Syst. Evol. Microbiol.">
        <title>Flammeovirga pacifica sp. nov., isolated from deep-sea sediment.</title>
        <authorList>
            <person name="Xu H."/>
            <person name="Fu Y."/>
            <person name="Yang N."/>
            <person name="Ding Z."/>
            <person name="Lai Q."/>
            <person name="Zeng R."/>
        </authorList>
    </citation>
    <scope>NUCLEOTIDE SEQUENCE [LARGE SCALE GENOMIC DNA]</scope>
    <source>
        <strain evidence="9">DSM 24597 / LMG 26175 / WPAGA1</strain>
    </source>
</reference>
<feature type="transmembrane region" description="Helical" evidence="7">
    <location>
        <begin position="185"/>
        <end position="206"/>
    </location>
</feature>
<dbReference type="STRING" id="915059.NH26_14430"/>
<evidence type="ECO:0000256" key="4">
    <source>
        <dbReference type="ARBA" id="ARBA00022692"/>
    </source>
</evidence>
<dbReference type="RefSeq" id="WP_044227270.1">
    <property type="nucleotide sequence ID" value="NZ_JRYR02000001.1"/>
</dbReference>
<gene>
    <name evidence="8" type="ORF">NH26_14430</name>
</gene>
<evidence type="ECO:0000313" key="9">
    <source>
        <dbReference type="Proteomes" id="UP000179797"/>
    </source>
</evidence>
<dbReference type="InterPro" id="IPR002771">
    <property type="entry name" value="Multi_antbiot-R_MarC"/>
</dbReference>
<dbReference type="NCBIfam" id="TIGR00427">
    <property type="entry name" value="NAAT family transporter"/>
    <property type="match status" value="1"/>
</dbReference>
<comment type="caution">
    <text evidence="8">The sequence shown here is derived from an EMBL/GenBank/DDBJ whole genome shotgun (WGS) entry which is preliminary data.</text>
</comment>
<dbReference type="EMBL" id="JRYR02000001">
    <property type="protein sequence ID" value="OHX67455.1"/>
    <property type="molecule type" value="Genomic_DNA"/>
</dbReference>
<evidence type="ECO:0000313" key="8">
    <source>
        <dbReference type="EMBL" id="OHX67455.1"/>
    </source>
</evidence>
<feature type="transmembrane region" description="Helical" evidence="7">
    <location>
        <begin position="145"/>
        <end position="164"/>
    </location>
</feature>
<sequence length="225" mass="24051">MIGIIEIALITFLALLPISNPFSSVPLFLSLTKGHTREWSNKQALMASIFMAGILLTFLWSGAIIIEFFGISIPAIRVAGGLIIMKVGFGMLNPKETEELSDEIKEESKTKSDISFTPLAMPSLAGPGSISVVISMAAGSDNLPGYIAISLGVLMVVLVAYLSMRGAPFISKILGVTGLDALTRIMGFILICVAFQFVLDGIGGYIESKDFLEPIIKMIKSITTS</sequence>
<organism evidence="8 9">
    <name type="scientific">Flammeovirga pacifica</name>
    <dbReference type="NCBI Taxonomy" id="915059"/>
    <lineage>
        <taxon>Bacteria</taxon>
        <taxon>Pseudomonadati</taxon>
        <taxon>Bacteroidota</taxon>
        <taxon>Cytophagia</taxon>
        <taxon>Cytophagales</taxon>
        <taxon>Flammeovirgaceae</taxon>
        <taxon>Flammeovirga</taxon>
    </lineage>
</organism>
<evidence type="ECO:0000256" key="7">
    <source>
        <dbReference type="RuleBase" id="RU362048"/>
    </source>
</evidence>
<name>A0A1S1Z2Z6_FLAPC</name>
<evidence type="ECO:0000256" key="6">
    <source>
        <dbReference type="ARBA" id="ARBA00023136"/>
    </source>
</evidence>
<dbReference type="NCBIfam" id="NF008228">
    <property type="entry name" value="PRK10995.1"/>
    <property type="match status" value="1"/>
</dbReference>
<evidence type="ECO:0000256" key="3">
    <source>
        <dbReference type="ARBA" id="ARBA00022475"/>
    </source>
</evidence>
<evidence type="ECO:0000256" key="5">
    <source>
        <dbReference type="ARBA" id="ARBA00022989"/>
    </source>
</evidence>